<dbReference type="GO" id="GO:0020037">
    <property type="term" value="F:heme binding"/>
    <property type="evidence" value="ECO:0007669"/>
    <property type="project" value="InterPro"/>
</dbReference>
<keyword evidence="2" id="KW-1185">Reference proteome</keyword>
<dbReference type="AlphaFoldDB" id="A0A6A5KRQ5"/>
<dbReference type="Proteomes" id="UP000800040">
    <property type="component" value="Unassembled WGS sequence"/>
</dbReference>
<protein>
    <submittedName>
        <fullName evidence="1">Uncharacterized protein</fullName>
    </submittedName>
</protein>
<accession>A0A6A5KRQ5</accession>
<dbReference type="PANTHER" id="PTHR36195">
    <property type="entry name" value="DOMAIN PROTEIN, PUTATIVE (AFU_ORTHOLOGUE AFUA_5G01990)-RELATED-RELATED"/>
    <property type="match status" value="1"/>
</dbReference>
<name>A0A6A5KRQ5_9PLEO</name>
<evidence type="ECO:0000313" key="1">
    <source>
        <dbReference type="EMBL" id="KAF1838179.1"/>
    </source>
</evidence>
<organism evidence="1 2">
    <name type="scientific">Decorospora gaudefroyi</name>
    <dbReference type="NCBI Taxonomy" id="184978"/>
    <lineage>
        <taxon>Eukaryota</taxon>
        <taxon>Fungi</taxon>
        <taxon>Dikarya</taxon>
        <taxon>Ascomycota</taxon>
        <taxon>Pezizomycotina</taxon>
        <taxon>Dothideomycetes</taxon>
        <taxon>Pleosporomycetidae</taxon>
        <taxon>Pleosporales</taxon>
        <taxon>Pleosporineae</taxon>
        <taxon>Pleosporaceae</taxon>
        <taxon>Decorospora</taxon>
    </lineage>
</organism>
<dbReference type="SUPFAM" id="SSF56634">
    <property type="entry name" value="Heme-dependent catalase-like"/>
    <property type="match status" value="1"/>
</dbReference>
<dbReference type="PANTHER" id="PTHR36195:SF4">
    <property type="entry name" value="DOMAIN PROTEIN, PUTATIVE (AFU_ORTHOLOGUE AFUA_5G01990)-RELATED"/>
    <property type="match status" value="1"/>
</dbReference>
<dbReference type="EMBL" id="ML975254">
    <property type="protein sequence ID" value="KAF1838179.1"/>
    <property type="molecule type" value="Genomic_DNA"/>
</dbReference>
<dbReference type="OrthoDB" id="3358373at2759"/>
<dbReference type="InterPro" id="IPR020835">
    <property type="entry name" value="Catalase_sf"/>
</dbReference>
<evidence type="ECO:0000313" key="2">
    <source>
        <dbReference type="Proteomes" id="UP000800040"/>
    </source>
</evidence>
<proteinExistence type="predicted"/>
<reference evidence="1" key="1">
    <citation type="submission" date="2020-01" db="EMBL/GenBank/DDBJ databases">
        <authorList>
            <consortium name="DOE Joint Genome Institute"/>
            <person name="Haridas S."/>
            <person name="Albert R."/>
            <person name="Binder M."/>
            <person name="Bloem J."/>
            <person name="Labutti K."/>
            <person name="Salamov A."/>
            <person name="Andreopoulos B."/>
            <person name="Baker S.E."/>
            <person name="Barry K."/>
            <person name="Bills G."/>
            <person name="Bluhm B.H."/>
            <person name="Cannon C."/>
            <person name="Castanera R."/>
            <person name="Culley D.E."/>
            <person name="Daum C."/>
            <person name="Ezra D."/>
            <person name="Gonzalez J.B."/>
            <person name="Henrissat B."/>
            <person name="Kuo A."/>
            <person name="Liang C."/>
            <person name="Lipzen A."/>
            <person name="Lutzoni F."/>
            <person name="Magnuson J."/>
            <person name="Mondo S."/>
            <person name="Nolan M."/>
            <person name="Ohm R."/>
            <person name="Pangilinan J."/>
            <person name="Park H.-J."/>
            <person name="Ramirez L."/>
            <person name="Alfaro M."/>
            <person name="Sun H."/>
            <person name="Tritt A."/>
            <person name="Yoshinaga Y."/>
            <person name="Zwiers L.-H."/>
            <person name="Turgeon B.G."/>
            <person name="Goodwin S.B."/>
            <person name="Spatafora J.W."/>
            <person name="Crous P.W."/>
            <person name="Grigoriev I.V."/>
        </authorList>
    </citation>
    <scope>NUCLEOTIDE SEQUENCE</scope>
    <source>
        <strain evidence="1">P77</strain>
    </source>
</reference>
<sequence>MRWDVPGVGTAQPNEDEMASKIRELMRKMQQHNFDGIGMLFARLVSDDSFTARNGKASSRCPERRKISQRDMQMRLFSRKPIKSTGMRTFGVQGEGLESADPEARSRDWFFNNAPTIALTDVGTCLEIFVLREKYFEGRMLSSKARQIQSDTSAEHHPTEDGSVVWNEATAPYQTIATIELPPQVAPTAQRMVFWEDRMKLSHWDALVEHLPLGRINRLG</sequence>
<gene>
    <name evidence="1" type="ORF">BDW02DRAFT_644771</name>
</gene>